<sequence>MGKVNRYFQPVEDNVQSSTNENKFVEYDVDFNKIHGRKKKFKNVHKERKIIKRIPNKNPKFKGRAPISKELLEKYGKGDGVDCKEIKTKIHQKKIEKKELDIKFATEQAARTEILLTEEYGCFEADDGETSTQFRQNI</sequence>
<dbReference type="AlphaFoldDB" id="A0AAW1TSA9"/>
<dbReference type="EMBL" id="JARQZJ010000005">
    <property type="protein sequence ID" value="KAK9871239.1"/>
    <property type="molecule type" value="Genomic_DNA"/>
</dbReference>
<organism evidence="1 2">
    <name type="scientific">Henosepilachna vigintioctopunctata</name>
    <dbReference type="NCBI Taxonomy" id="420089"/>
    <lineage>
        <taxon>Eukaryota</taxon>
        <taxon>Metazoa</taxon>
        <taxon>Ecdysozoa</taxon>
        <taxon>Arthropoda</taxon>
        <taxon>Hexapoda</taxon>
        <taxon>Insecta</taxon>
        <taxon>Pterygota</taxon>
        <taxon>Neoptera</taxon>
        <taxon>Endopterygota</taxon>
        <taxon>Coleoptera</taxon>
        <taxon>Polyphaga</taxon>
        <taxon>Cucujiformia</taxon>
        <taxon>Coccinelloidea</taxon>
        <taxon>Coccinellidae</taxon>
        <taxon>Epilachninae</taxon>
        <taxon>Epilachnini</taxon>
        <taxon>Henosepilachna</taxon>
    </lineage>
</organism>
<name>A0AAW1TSA9_9CUCU</name>
<accession>A0AAW1TSA9</accession>
<keyword evidence="2" id="KW-1185">Reference proteome</keyword>
<dbReference type="Proteomes" id="UP001431783">
    <property type="component" value="Unassembled WGS sequence"/>
</dbReference>
<evidence type="ECO:0000313" key="1">
    <source>
        <dbReference type="EMBL" id="KAK9871239.1"/>
    </source>
</evidence>
<comment type="caution">
    <text evidence="1">The sequence shown here is derived from an EMBL/GenBank/DDBJ whole genome shotgun (WGS) entry which is preliminary data.</text>
</comment>
<proteinExistence type="predicted"/>
<gene>
    <name evidence="1" type="ORF">WA026_011515</name>
</gene>
<evidence type="ECO:0000313" key="2">
    <source>
        <dbReference type="Proteomes" id="UP001431783"/>
    </source>
</evidence>
<reference evidence="1 2" key="1">
    <citation type="submission" date="2023-03" db="EMBL/GenBank/DDBJ databases">
        <title>Genome insight into feeding habits of ladybird beetles.</title>
        <authorList>
            <person name="Li H.-S."/>
            <person name="Huang Y.-H."/>
            <person name="Pang H."/>
        </authorList>
    </citation>
    <scope>NUCLEOTIDE SEQUENCE [LARGE SCALE GENOMIC DNA]</scope>
    <source>
        <strain evidence="1">SYSU_2023b</strain>
        <tissue evidence="1">Whole body</tissue>
    </source>
</reference>
<protein>
    <submittedName>
        <fullName evidence="1">Uncharacterized protein</fullName>
    </submittedName>
</protein>